<accession>A0A6P8HC00</accession>
<dbReference type="KEGG" id="aten:116289861"/>
<evidence type="ECO:0000313" key="5">
    <source>
        <dbReference type="RefSeq" id="XP_031552653.1"/>
    </source>
</evidence>
<evidence type="ECO:0000313" key="7">
    <source>
        <dbReference type="RefSeq" id="XP_031552655.1"/>
    </source>
</evidence>
<dbReference type="RefSeq" id="XP_031552654.1">
    <property type="nucleotide sequence ID" value="XM_031696794.1"/>
</dbReference>
<proteinExistence type="predicted"/>
<evidence type="ECO:0000313" key="2">
    <source>
        <dbReference type="Proteomes" id="UP000515163"/>
    </source>
</evidence>
<name>A0A6P8HC00_ACTTE</name>
<evidence type="ECO:0000256" key="1">
    <source>
        <dbReference type="SAM" id="MobiDB-lite"/>
    </source>
</evidence>
<dbReference type="Proteomes" id="UP000515163">
    <property type="component" value="Unplaced"/>
</dbReference>
<organism evidence="2 5">
    <name type="scientific">Actinia tenebrosa</name>
    <name type="common">Australian red waratah sea anemone</name>
    <dbReference type="NCBI Taxonomy" id="6105"/>
    <lineage>
        <taxon>Eukaryota</taxon>
        <taxon>Metazoa</taxon>
        <taxon>Cnidaria</taxon>
        <taxon>Anthozoa</taxon>
        <taxon>Hexacorallia</taxon>
        <taxon>Actiniaria</taxon>
        <taxon>Actiniidae</taxon>
        <taxon>Actinia</taxon>
    </lineage>
</organism>
<dbReference type="RefSeq" id="XP_031552652.1">
    <property type="nucleotide sequence ID" value="XM_031696792.1"/>
</dbReference>
<dbReference type="RefSeq" id="XP_031552658.1">
    <property type="nucleotide sequence ID" value="XM_031696798.1"/>
</dbReference>
<dbReference type="OrthoDB" id="5995821at2759"/>
<feature type="compositionally biased region" description="Polar residues" evidence="1">
    <location>
        <begin position="131"/>
        <end position="142"/>
    </location>
</feature>
<evidence type="ECO:0000313" key="4">
    <source>
        <dbReference type="RefSeq" id="XP_031552652.1"/>
    </source>
</evidence>
<dbReference type="RefSeq" id="XP_031552655.1">
    <property type="nucleotide sequence ID" value="XM_031696795.1"/>
</dbReference>
<dbReference type="RefSeq" id="XP_031552651.1">
    <property type="nucleotide sequence ID" value="XM_031696791.1"/>
</dbReference>
<protein>
    <submittedName>
        <fullName evidence="3 4">Uncharacterized protein LOC116289861</fullName>
    </submittedName>
</protein>
<evidence type="ECO:0000313" key="3">
    <source>
        <dbReference type="RefSeq" id="XP_031552651.1"/>
    </source>
</evidence>
<dbReference type="GeneID" id="116289861"/>
<evidence type="ECO:0000313" key="6">
    <source>
        <dbReference type="RefSeq" id="XP_031552654.1"/>
    </source>
</evidence>
<dbReference type="RefSeq" id="XP_031552653.1">
    <property type="nucleotide sequence ID" value="XM_031696793.1"/>
</dbReference>
<feature type="compositionally biased region" description="Polar residues" evidence="1">
    <location>
        <begin position="1"/>
        <end position="11"/>
    </location>
</feature>
<gene>
    <name evidence="3 4 5 6 7 8 9" type="primary">LOC116289861</name>
</gene>
<feature type="region of interest" description="Disordered" evidence="1">
    <location>
        <begin position="123"/>
        <end position="142"/>
    </location>
</feature>
<sequence length="271" mass="30424">MHNASVATTPTMKKLVTQKNGEKEATTVSKTISSSTKNVTSSKVVTKTTSITKTSGKKVQQFKTSESSKLFSDESWSSAIHEGTFGSTLQQQKTLKFESSSEKQELTDFKKSDIHFDDQRALHLKQGARPKTTSSSLMRSPGINTKLESSFELHPDIHIPTSLRHPSPTAFKIKEPVWQEGFSLFPEYFPDVCSAQSMRERFQRSVNDAVPVPVKETKLLSCSTKQYSWEKLDGDEESEAQKIANSWLQIFGENEPRKANKDIDRKAIKNS</sequence>
<feature type="region of interest" description="Disordered" evidence="1">
    <location>
        <begin position="1"/>
        <end position="29"/>
    </location>
</feature>
<dbReference type="AlphaFoldDB" id="A0A6P8HC00"/>
<dbReference type="RefSeq" id="XP_031552657.1">
    <property type="nucleotide sequence ID" value="XM_031696797.1"/>
</dbReference>
<reference evidence="3 4" key="1">
    <citation type="submission" date="2025-04" db="UniProtKB">
        <authorList>
            <consortium name="RefSeq"/>
        </authorList>
    </citation>
    <scope>IDENTIFICATION</scope>
    <source>
        <tissue evidence="3 4">Tentacle</tissue>
    </source>
</reference>
<evidence type="ECO:0000313" key="9">
    <source>
        <dbReference type="RefSeq" id="XP_031552658.1"/>
    </source>
</evidence>
<evidence type="ECO:0000313" key="8">
    <source>
        <dbReference type="RefSeq" id="XP_031552657.1"/>
    </source>
</evidence>
<keyword evidence="2" id="KW-1185">Reference proteome</keyword>